<dbReference type="NCBIfam" id="TIGR00641">
    <property type="entry name" value="acid_CoA_mut_N"/>
    <property type="match status" value="1"/>
</dbReference>
<dbReference type="EMBL" id="CAJQUM010000001">
    <property type="protein sequence ID" value="CAG4885123.1"/>
    <property type="molecule type" value="Genomic_DNA"/>
</dbReference>
<dbReference type="EC" id="5.4.99.2" evidence="3"/>
<dbReference type="PANTHER" id="PTHR48101">
    <property type="entry name" value="METHYLMALONYL-COA MUTASE, MITOCHONDRIAL-RELATED"/>
    <property type="match status" value="1"/>
</dbReference>
<proteinExistence type="predicted"/>
<dbReference type="Proteomes" id="UP000742786">
    <property type="component" value="Unassembled WGS sequence"/>
</dbReference>
<reference evidence="3" key="1">
    <citation type="submission" date="2021-04" db="EMBL/GenBank/DDBJ databases">
        <authorList>
            <person name="Hornung B."/>
        </authorList>
    </citation>
    <scope>NUCLEOTIDE SEQUENCE</scope>
    <source>
        <strain evidence="3">G5G6</strain>
    </source>
</reference>
<dbReference type="Gene3D" id="3.20.20.240">
    <property type="entry name" value="Methylmalonyl-CoA mutase"/>
    <property type="match status" value="1"/>
</dbReference>
<evidence type="ECO:0000256" key="1">
    <source>
        <dbReference type="ARBA" id="ARBA00023235"/>
    </source>
</evidence>
<protein>
    <submittedName>
        <fullName evidence="3">Methylmalonyl-CoA mutase</fullName>
        <ecNumber evidence="3">5.4.99.2</ecNumber>
    </submittedName>
</protein>
<feature type="domain" description="Methylmalonyl-CoA mutase alpha/beta chain catalytic" evidence="2">
    <location>
        <begin position="34"/>
        <end position="557"/>
    </location>
</feature>
<evidence type="ECO:0000313" key="4">
    <source>
        <dbReference type="Proteomes" id="UP000742786"/>
    </source>
</evidence>
<dbReference type="GO" id="GO:0004494">
    <property type="term" value="F:methylmalonyl-CoA mutase activity"/>
    <property type="evidence" value="ECO:0007669"/>
    <property type="project" value="UniProtKB-EC"/>
</dbReference>
<comment type="caution">
    <text evidence="3">The sequence shown here is derived from an EMBL/GenBank/DDBJ whole genome shotgun (WGS) entry which is preliminary data.</text>
</comment>
<evidence type="ECO:0000259" key="2">
    <source>
        <dbReference type="Pfam" id="PF01642"/>
    </source>
</evidence>
<dbReference type="PANTHER" id="PTHR48101:SF1">
    <property type="entry name" value="METHYLMALONYL-COA MUTASE, LARGE SUBUNIT"/>
    <property type="match status" value="1"/>
</dbReference>
<name>A0A916J6Z1_9PROT</name>
<dbReference type="GO" id="GO:0031419">
    <property type="term" value="F:cobalamin binding"/>
    <property type="evidence" value="ECO:0007669"/>
    <property type="project" value="InterPro"/>
</dbReference>
<keyword evidence="4" id="KW-1185">Reference proteome</keyword>
<sequence length="564" mass="62615">MFDKKCLQDIRSAMDKWESGNRQEFAKEAKQFATESGIPVGRIYTPLDLAEKGFDYLKDLGFPGSYPFTRSISPVGYRDGVWNSSQYSGRPTPEETNTLWKTQLAAGQSRVYVAYDLPSQLGYDPGHSMAEGEVGRVGISMCSLRDWEVAFDGIDIRKTVVSQVNNAMAITAVACHLALAEKRGIPFSELSGSCQNDILKEYTSRGNYVFPPAPGMRLAIDTVAYCGEHLPNYMPMTVSFNHPAQVGAHPVHHIAFALANAFAYYQYSTDRGLDIDTLAPGIMFLGGIGHHDFFEEIAKYRAMRKIYARVLKERFNAKKPSSMAAKFLGGACGTDMYREQYLNNIARGAITALVGILAGVQICDLRAYDEQYGIPTNAAIITALRTQQVAFYESGAADTVDPLGGSYFVESLTLELEERINKELERIERQGGVLAGIESGYFRRVMAEDAMALHKRFERGDITRVGVNRFQNNDEDQPPTTVYRADPKLEGHRVAAVNELKRNRDNEKVTKALAAVKAMAIAEATANNNMMPVMLDAVKAYATYGEICDVLREVWGEYKEPSFL</sequence>
<evidence type="ECO:0000313" key="3">
    <source>
        <dbReference type="EMBL" id="CAG4885123.1"/>
    </source>
</evidence>
<dbReference type="Pfam" id="PF01642">
    <property type="entry name" value="MM_CoA_mutase"/>
    <property type="match status" value="1"/>
</dbReference>
<gene>
    <name evidence="3" type="ORF">GTOL_13006</name>
</gene>
<dbReference type="RefSeq" id="WP_220636902.1">
    <property type="nucleotide sequence ID" value="NZ_CAJQUM010000001.1"/>
</dbReference>
<accession>A0A916J6Z1</accession>
<dbReference type="InterPro" id="IPR006098">
    <property type="entry name" value="MMCoA_mutase_a_cat"/>
</dbReference>
<dbReference type="InterPro" id="IPR006099">
    <property type="entry name" value="MeMalonylCoA_mutase_a/b_cat"/>
</dbReference>
<dbReference type="AlphaFoldDB" id="A0A916J6Z1"/>
<dbReference type="SUPFAM" id="SSF51703">
    <property type="entry name" value="Cobalamin (vitamin B12)-dependent enzymes"/>
    <property type="match status" value="1"/>
</dbReference>
<keyword evidence="1 3" id="KW-0413">Isomerase</keyword>
<dbReference type="InterPro" id="IPR016176">
    <property type="entry name" value="Cbl-dep_enz_cat"/>
</dbReference>
<organism evidence="3 4">
    <name type="scientific">Georgfuchsia toluolica</name>
    <dbReference type="NCBI Taxonomy" id="424218"/>
    <lineage>
        <taxon>Bacteria</taxon>
        <taxon>Pseudomonadati</taxon>
        <taxon>Pseudomonadota</taxon>
        <taxon>Betaproteobacteria</taxon>
        <taxon>Nitrosomonadales</taxon>
        <taxon>Sterolibacteriaceae</taxon>
        <taxon>Georgfuchsia</taxon>
    </lineage>
</organism>